<organism evidence="1 2">
    <name type="scientific">Limosilactobacillus frumenti DSM 13145</name>
    <dbReference type="NCBI Taxonomy" id="1423746"/>
    <lineage>
        <taxon>Bacteria</taxon>
        <taxon>Bacillati</taxon>
        <taxon>Bacillota</taxon>
        <taxon>Bacilli</taxon>
        <taxon>Lactobacillales</taxon>
        <taxon>Lactobacillaceae</taxon>
        <taxon>Limosilactobacillus</taxon>
    </lineage>
</organism>
<dbReference type="SUPFAM" id="SSF55785">
    <property type="entry name" value="PYP-like sensor domain (PAS domain)"/>
    <property type="match status" value="1"/>
</dbReference>
<dbReference type="AlphaFoldDB" id="A0A0R1PE44"/>
<sequence length="139" mass="16045">MDKITLQGGSMSLDQLNAIFKTIPEEFDLIDENDIVRWSSANRHRLFARTDDDLGKHVLEVHPGHSQGRVKQVLKEMHDGKRGQISIMIHYHDRPVNIAFYALHNDDGKYIGCVEVTQDVSGHQERGAFWRNVKQIFKH</sequence>
<dbReference type="OrthoDB" id="9769774at2"/>
<evidence type="ECO:0000313" key="2">
    <source>
        <dbReference type="Proteomes" id="UP000051445"/>
    </source>
</evidence>
<gene>
    <name evidence="1" type="ORF">FD27_GL000136</name>
</gene>
<evidence type="ECO:0008006" key="3">
    <source>
        <dbReference type="Google" id="ProtNLM"/>
    </source>
</evidence>
<proteinExistence type="predicted"/>
<dbReference type="STRING" id="1423746.FD27_GL000136"/>
<keyword evidence="2" id="KW-1185">Reference proteome</keyword>
<dbReference type="InterPro" id="IPR035965">
    <property type="entry name" value="PAS-like_dom_sf"/>
</dbReference>
<dbReference type="EMBL" id="AZER01000008">
    <property type="protein sequence ID" value="KRL28434.1"/>
    <property type="molecule type" value="Genomic_DNA"/>
</dbReference>
<reference evidence="1 2" key="1">
    <citation type="journal article" date="2015" name="Genome Announc.">
        <title>Expanding the biotechnology potential of lactobacilli through comparative genomics of 213 strains and associated genera.</title>
        <authorList>
            <person name="Sun Z."/>
            <person name="Harris H.M."/>
            <person name="McCann A."/>
            <person name="Guo C."/>
            <person name="Argimon S."/>
            <person name="Zhang W."/>
            <person name="Yang X."/>
            <person name="Jeffery I.B."/>
            <person name="Cooney J.C."/>
            <person name="Kagawa T.F."/>
            <person name="Liu W."/>
            <person name="Song Y."/>
            <person name="Salvetti E."/>
            <person name="Wrobel A."/>
            <person name="Rasinkangas P."/>
            <person name="Parkhill J."/>
            <person name="Rea M.C."/>
            <person name="O'Sullivan O."/>
            <person name="Ritari J."/>
            <person name="Douillard F.P."/>
            <person name="Paul Ross R."/>
            <person name="Yang R."/>
            <person name="Briner A.E."/>
            <person name="Felis G.E."/>
            <person name="de Vos W.M."/>
            <person name="Barrangou R."/>
            <person name="Klaenhammer T.R."/>
            <person name="Caufield P.W."/>
            <person name="Cui Y."/>
            <person name="Zhang H."/>
            <person name="O'Toole P.W."/>
        </authorList>
    </citation>
    <scope>NUCLEOTIDE SEQUENCE [LARGE SCALE GENOMIC DNA]</scope>
    <source>
        <strain evidence="1 2">DSM 13145</strain>
    </source>
</reference>
<dbReference type="RefSeq" id="WP_057748631.1">
    <property type="nucleotide sequence ID" value="NZ_AZER01000008.1"/>
</dbReference>
<comment type="caution">
    <text evidence="1">The sequence shown here is derived from an EMBL/GenBank/DDBJ whole genome shotgun (WGS) entry which is preliminary data.</text>
</comment>
<name>A0A0R1PE44_9LACO</name>
<accession>A0A0R1PE44</accession>
<protein>
    <recommendedName>
        <fullName evidence="3">PAS domain-containing protein</fullName>
    </recommendedName>
</protein>
<dbReference type="Gene3D" id="3.30.450.20">
    <property type="entry name" value="PAS domain"/>
    <property type="match status" value="1"/>
</dbReference>
<evidence type="ECO:0000313" key="1">
    <source>
        <dbReference type="EMBL" id="KRL28434.1"/>
    </source>
</evidence>
<dbReference type="PATRIC" id="fig|1423746.3.peg.139"/>
<dbReference type="Pfam" id="PF13596">
    <property type="entry name" value="PAS_10"/>
    <property type="match status" value="1"/>
</dbReference>
<dbReference type="Proteomes" id="UP000051445">
    <property type="component" value="Unassembled WGS sequence"/>
</dbReference>